<keyword evidence="3 6" id="KW-0812">Transmembrane</keyword>
<dbReference type="PANTHER" id="PTHR30093:SF44">
    <property type="entry name" value="TYPE II SECRETION SYSTEM CORE PROTEIN G"/>
    <property type="match status" value="1"/>
</dbReference>
<dbReference type="GO" id="GO:0015628">
    <property type="term" value="P:protein secretion by the type II secretion system"/>
    <property type="evidence" value="ECO:0007669"/>
    <property type="project" value="InterPro"/>
</dbReference>
<evidence type="ECO:0000256" key="5">
    <source>
        <dbReference type="ARBA" id="ARBA00023136"/>
    </source>
</evidence>
<evidence type="ECO:0008006" key="9">
    <source>
        <dbReference type="Google" id="ProtNLM"/>
    </source>
</evidence>
<dbReference type="InterPro" id="IPR045584">
    <property type="entry name" value="Pilin-like"/>
</dbReference>
<gene>
    <name evidence="7" type="ORF">A2419_01420</name>
</gene>
<comment type="caution">
    <text evidence="7">The sequence shown here is derived from an EMBL/GenBank/DDBJ whole genome shotgun (WGS) entry which is preliminary data.</text>
</comment>
<dbReference type="PROSITE" id="PS00409">
    <property type="entry name" value="PROKAR_NTER_METHYL"/>
    <property type="match status" value="1"/>
</dbReference>
<evidence type="ECO:0000256" key="3">
    <source>
        <dbReference type="ARBA" id="ARBA00022692"/>
    </source>
</evidence>
<dbReference type="Pfam" id="PF07963">
    <property type="entry name" value="N_methyl"/>
    <property type="match status" value="1"/>
</dbReference>
<feature type="transmembrane region" description="Helical" evidence="6">
    <location>
        <begin position="12"/>
        <end position="34"/>
    </location>
</feature>
<dbReference type="InterPro" id="IPR012902">
    <property type="entry name" value="N_methyl_site"/>
</dbReference>
<keyword evidence="4 6" id="KW-1133">Transmembrane helix</keyword>
<evidence type="ECO:0000256" key="6">
    <source>
        <dbReference type="SAM" id="Phobius"/>
    </source>
</evidence>
<dbReference type="PRINTS" id="PR00885">
    <property type="entry name" value="BCTERIALGSPH"/>
</dbReference>
<dbReference type="GO" id="GO:0015627">
    <property type="term" value="C:type II protein secretion system complex"/>
    <property type="evidence" value="ECO:0007669"/>
    <property type="project" value="InterPro"/>
</dbReference>
<sequence>MNTFFTKKAAKGFTLIELLVVIAIIGILASIVLVSLNSARAKGRDAQRVASLQEMAKAIALADTDPPVAIATCTGASAKANTCTGPSPINFAAYADPTVGTAGTVCAVGSVAPCQYVIGTNTAAGTAPGAGATTQNFKICTYLESGSGSIPTGRASVNSSTGSGVMAGC</sequence>
<dbReference type="GO" id="GO:0016020">
    <property type="term" value="C:membrane"/>
    <property type="evidence" value="ECO:0007669"/>
    <property type="project" value="UniProtKB-SubCell"/>
</dbReference>
<keyword evidence="5 6" id="KW-0472">Membrane</keyword>
<dbReference type="STRING" id="1797247.A2419_01420"/>
<name>A0A1F4Y2D4_9BACT</name>
<evidence type="ECO:0000313" key="8">
    <source>
        <dbReference type="Proteomes" id="UP000176568"/>
    </source>
</evidence>
<reference evidence="7 8" key="1">
    <citation type="journal article" date="2016" name="Nat. Commun.">
        <title>Thousands of microbial genomes shed light on interconnected biogeochemical processes in an aquifer system.</title>
        <authorList>
            <person name="Anantharaman K."/>
            <person name="Brown C.T."/>
            <person name="Hug L.A."/>
            <person name="Sharon I."/>
            <person name="Castelle C.J."/>
            <person name="Probst A.J."/>
            <person name="Thomas B.C."/>
            <person name="Singh A."/>
            <person name="Wilkins M.J."/>
            <person name="Karaoz U."/>
            <person name="Brodie E.L."/>
            <person name="Williams K.H."/>
            <person name="Hubbard S.S."/>
            <person name="Banfield J.F."/>
        </authorList>
    </citation>
    <scope>NUCLEOTIDE SEQUENCE [LARGE SCALE GENOMIC DNA]</scope>
</reference>
<accession>A0A1F4Y2D4</accession>
<protein>
    <recommendedName>
        <fullName evidence="9">Type II secretion system protein GspG C-terminal domain-containing protein</fullName>
    </recommendedName>
</protein>
<dbReference type="AlphaFoldDB" id="A0A1F4Y2D4"/>
<dbReference type="PANTHER" id="PTHR30093">
    <property type="entry name" value="GENERAL SECRETION PATHWAY PROTEIN G"/>
    <property type="match status" value="1"/>
</dbReference>
<dbReference type="InterPro" id="IPR002416">
    <property type="entry name" value="T2SS_protein-GspH"/>
</dbReference>
<comment type="subcellular location">
    <subcellularLocation>
        <location evidence="1">Membrane</location>
        <topology evidence="1">Single-pass membrane protein</topology>
    </subcellularLocation>
</comment>
<evidence type="ECO:0000313" key="7">
    <source>
        <dbReference type="EMBL" id="OGC88112.1"/>
    </source>
</evidence>
<proteinExistence type="predicted"/>
<organism evidence="7 8">
    <name type="scientific">Candidatus Adlerbacteria bacterium RIFOXYC1_FULL_48_26</name>
    <dbReference type="NCBI Taxonomy" id="1797247"/>
    <lineage>
        <taxon>Bacteria</taxon>
        <taxon>Candidatus Adleribacteriota</taxon>
    </lineage>
</organism>
<dbReference type="EMBL" id="MEXB01000012">
    <property type="protein sequence ID" value="OGC88112.1"/>
    <property type="molecule type" value="Genomic_DNA"/>
</dbReference>
<evidence type="ECO:0000256" key="1">
    <source>
        <dbReference type="ARBA" id="ARBA00004167"/>
    </source>
</evidence>
<dbReference type="Gene3D" id="3.30.700.10">
    <property type="entry name" value="Glycoprotein, Type 4 Pilin"/>
    <property type="match status" value="1"/>
</dbReference>
<evidence type="ECO:0000256" key="2">
    <source>
        <dbReference type="ARBA" id="ARBA00022481"/>
    </source>
</evidence>
<evidence type="ECO:0000256" key="4">
    <source>
        <dbReference type="ARBA" id="ARBA00022989"/>
    </source>
</evidence>
<dbReference type="NCBIfam" id="TIGR02532">
    <property type="entry name" value="IV_pilin_GFxxxE"/>
    <property type="match status" value="1"/>
</dbReference>
<dbReference type="SUPFAM" id="SSF54523">
    <property type="entry name" value="Pili subunits"/>
    <property type="match status" value="1"/>
</dbReference>
<keyword evidence="2" id="KW-0488">Methylation</keyword>
<dbReference type="Proteomes" id="UP000176568">
    <property type="component" value="Unassembled WGS sequence"/>
</dbReference>